<evidence type="ECO:0000313" key="4">
    <source>
        <dbReference type="Proteomes" id="UP000003980"/>
    </source>
</evidence>
<dbReference type="eggNOG" id="arCOG01268">
    <property type="taxonomic scope" value="Archaea"/>
</dbReference>
<dbReference type="GO" id="GO:0006366">
    <property type="term" value="P:transcription by RNA polymerase II"/>
    <property type="evidence" value="ECO:0007669"/>
    <property type="project" value="TreeGrafter"/>
</dbReference>
<dbReference type="InterPro" id="IPR020708">
    <property type="entry name" value="DNA-dir_RNA_polK_14-18kDa_CS"/>
</dbReference>
<dbReference type="GO" id="GO:0042797">
    <property type="term" value="P:tRNA transcription by RNA polymerase III"/>
    <property type="evidence" value="ECO:0007669"/>
    <property type="project" value="TreeGrafter"/>
</dbReference>
<dbReference type="GO" id="GO:0003899">
    <property type="term" value="F:DNA-directed RNA polymerase activity"/>
    <property type="evidence" value="ECO:0007669"/>
    <property type="project" value="InterPro"/>
</dbReference>
<dbReference type="EMBL" id="JH597770">
    <property type="protein sequence ID" value="EHP68388.1"/>
    <property type="molecule type" value="Genomic_DNA"/>
</dbReference>
<dbReference type="Gene3D" id="3.90.940.10">
    <property type="match status" value="1"/>
</dbReference>
<dbReference type="RefSeq" id="WP_009074742.1">
    <property type="nucleotide sequence ID" value="NZ_JH597770.1"/>
</dbReference>
<dbReference type="SUPFAM" id="SSF63562">
    <property type="entry name" value="RPB6/omega subunit-like"/>
    <property type="match status" value="1"/>
</dbReference>
<keyword evidence="1 3" id="KW-0240">DNA-directed RNA polymerase</keyword>
<dbReference type="NCBIfam" id="NF002209">
    <property type="entry name" value="PRK01099.1-4"/>
    <property type="match status" value="1"/>
</dbReference>
<dbReference type="PROSITE" id="PS01111">
    <property type="entry name" value="RNA_POL_K_14KD"/>
    <property type="match status" value="1"/>
</dbReference>
<sequence>MRSEQAGSVINPLTPTFVAGWRERLTSYERARIVSARALQLAMGAAPLIDVVSSGLVNSSSIRIAEEELKARLLPISVRRRFPNGKIELVSAMNAQ</sequence>
<dbReference type="GO" id="GO:0000428">
    <property type="term" value="C:DNA-directed RNA polymerase complex"/>
    <property type="evidence" value="ECO:0007669"/>
    <property type="project" value="UniProtKB-KW"/>
</dbReference>
<dbReference type="AlphaFoldDB" id="H2C8B2"/>
<keyword evidence="4" id="KW-1185">Reference proteome</keyword>
<accession>H2C8B2</accession>
<dbReference type="PANTHER" id="PTHR47227">
    <property type="entry name" value="DNA-DIRECTED RNA POLYMERASE SUBUNIT K"/>
    <property type="match status" value="1"/>
</dbReference>
<dbReference type="InterPro" id="IPR036161">
    <property type="entry name" value="RPB6/omega-like_sf"/>
</dbReference>
<gene>
    <name evidence="3" type="ORF">MetMK1DRAFT_00028200</name>
</gene>
<proteinExistence type="predicted"/>
<dbReference type="Pfam" id="PF01192">
    <property type="entry name" value="RNA_pol_Rpb6"/>
    <property type="match status" value="1"/>
</dbReference>
<reference evidence="3 4" key="1">
    <citation type="submission" date="2012-01" db="EMBL/GenBank/DDBJ databases">
        <title>Improved High-Quality Draft sequence of Metallosphaera yellowstonensis MK1.</title>
        <authorList>
            <consortium name="US DOE Joint Genome Institute"/>
            <person name="Lucas S."/>
            <person name="Han J."/>
            <person name="Cheng J.-F."/>
            <person name="Goodwin L."/>
            <person name="Pitluck S."/>
            <person name="Peters L."/>
            <person name="Teshima H."/>
            <person name="Detter J.C."/>
            <person name="Han C."/>
            <person name="Tapia R."/>
            <person name="Land M."/>
            <person name="Hauser L."/>
            <person name="Kyrpides N."/>
            <person name="Kozubal M."/>
            <person name="Macur R.E."/>
            <person name="Jay Z."/>
            <person name="Inskeep W."/>
            <person name="Woyke T."/>
        </authorList>
    </citation>
    <scope>NUCLEOTIDE SEQUENCE [LARGE SCALE GENOMIC DNA]</scope>
    <source>
        <strain evidence="3 4">MK1</strain>
    </source>
</reference>
<evidence type="ECO:0000313" key="3">
    <source>
        <dbReference type="EMBL" id="EHP68388.1"/>
    </source>
</evidence>
<protein>
    <submittedName>
        <fullName evidence="3">DNA-directed RNA polymerase, subunit K/omega</fullName>
    </submittedName>
</protein>
<dbReference type="NCBIfam" id="NF002208">
    <property type="entry name" value="PRK01099.1-3"/>
    <property type="match status" value="1"/>
</dbReference>
<dbReference type="PANTHER" id="PTHR47227:SF5">
    <property type="entry name" value="DNA-DIRECTED RNA POLYMERASES I, II, AND III SUBUNIT RPABC2"/>
    <property type="match status" value="1"/>
</dbReference>
<dbReference type="Proteomes" id="UP000003980">
    <property type="component" value="Unassembled WGS sequence"/>
</dbReference>
<dbReference type="GO" id="GO:0003677">
    <property type="term" value="F:DNA binding"/>
    <property type="evidence" value="ECO:0007669"/>
    <property type="project" value="InterPro"/>
</dbReference>
<organism evidence="3 4">
    <name type="scientific">Metallosphaera yellowstonensis MK1</name>
    <dbReference type="NCBI Taxonomy" id="671065"/>
    <lineage>
        <taxon>Archaea</taxon>
        <taxon>Thermoproteota</taxon>
        <taxon>Thermoprotei</taxon>
        <taxon>Sulfolobales</taxon>
        <taxon>Sulfolobaceae</taxon>
        <taxon>Metallosphaera</taxon>
    </lineage>
</organism>
<dbReference type="InterPro" id="IPR006110">
    <property type="entry name" value="Pol_omega/Rpo6/RPB6"/>
</dbReference>
<dbReference type="STRING" id="671065.MetMK1DRAFT_00028200"/>
<name>H2C8B2_9CREN</name>
<dbReference type="GO" id="GO:0006360">
    <property type="term" value="P:transcription by RNA polymerase I"/>
    <property type="evidence" value="ECO:0007669"/>
    <property type="project" value="TreeGrafter"/>
</dbReference>
<dbReference type="HOGENOM" id="CLU_112527_4_0_2"/>
<dbReference type="OrthoDB" id="10567at2157"/>
<keyword evidence="2" id="KW-0804">Transcription</keyword>
<evidence type="ECO:0000256" key="2">
    <source>
        <dbReference type="ARBA" id="ARBA00023163"/>
    </source>
</evidence>
<evidence type="ECO:0000256" key="1">
    <source>
        <dbReference type="ARBA" id="ARBA00022478"/>
    </source>
</evidence>